<evidence type="ECO:0000313" key="2">
    <source>
        <dbReference type="EMBL" id="RBP04840.1"/>
    </source>
</evidence>
<keyword evidence="1" id="KW-0812">Transmembrane</keyword>
<feature type="transmembrane region" description="Helical" evidence="1">
    <location>
        <begin position="21"/>
        <end position="39"/>
    </location>
</feature>
<gene>
    <name evidence="2" type="ORF">DET59_105129</name>
</gene>
<dbReference type="EMBL" id="QNRJ01000005">
    <property type="protein sequence ID" value="RBP04840.1"/>
    <property type="molecule type" value="Genomic_DNA"/>
</dbReference>
<dbReference type="Proteomes" id="UP000252118">
    <property type="component" value="Unassembled WGS sequence"/>
</dbReference>
<reference evidence="2 3" key="1">
    <citation type="submission" date="2018-06" db="EMBL/GenBank/DDBJ databases">
        <title>Freshwater and sediment microbial communities from various areas in North America, analyzing microbe dynamics in response to fracking.</title>
        <authorList>
            <person name="Lamendella R."/>
        </authorList>
    </citation>
    <scope>NUCLEOTIDE SEQUENCE [LARGE SCALE GENOMIC DNA]</scope>
    <source>
        <strain evidence="2 3">97B</strain>
    </source>
</reference>
<protein>
    <submittedName>
        <fullName evidence="2">Uncharacterized protein</fullName>
    </submittedName>
</protein>
<feature type="transmembrane region" description="Helical" evidence="1">
    <location>
        <begin position="45"/>
        <end position="65"/>
    </location>
</feature>
<name>A0A366ET20_9BACI</name>
<sequence length="70" mass="8107">MQFFKTMSPKEKANWNKGLVLGFYTYMILLFINYISSLILGRDLFTSAFIFFTGLIIAFGYEAYLNVKKG</sequence>
<dbReference type="RefSeq" id="WP_113969276.1">
    <property type="nucleotide sequence ID" value="NZ_QNRJ01000005.1"/>
</dbReference>
<keyword evidence="1" id="KW-0472">Membrane</keyword>
<evidence type="ECO:0000313" key="3">
    <source>
        <dbReference type="Proteomes" id="UP000252118"/>
    </source>
</evidence>
<keyword evidence="1" id="KW-1133">Transmembrane helix</keyword>
<comment type="caution">
    <text evidence="2">The sequence shown here is derived from an EMBL/GenBank/DDBJ whole genome shotgun (WGS) entry which is preliminary data.</text>
</comment>
<dbReference type="OrthoDB" id="2440798at2"/>
<organism evidence="2 3">
    <name type="scientific">Rossellomorea aquimaris</name>
    <dbReference type="NCBI Taxonomy" id="189382"/>
    <lineage>
        <taxon>Bacteria</taxon>
        <taxon>Bacillati</taxon>
        <taxon>Bacillota</taxon>
        <taxon>Bacilli</taxon>
        <taxon>Bacillales</taxon>
        <taxon>Bacillaceae</taxon>
        <taxon>Rossellomorea</taxon>
    </lineage>
</organism>
<dbReference type="AlphaFoldDB" id="A0A366ET20"/>
<proteinExistence type="predicted"/>
<accession>A0A366ET20</accession>
<evidence type="ECO:0000256" key="1">
    <source>
        <dbReference type="SAM" id="Phobius"/>
    </source>
</evidence>